<keyword evidence="2" id="KW-1185">Reference proteome</keyword>
<sequence length="63" mass="7401">MGNILRDPVLENEELFPPPPFGHRWKHALETTGASMHVLTKYREMIDMQTPDEVRDIQNYFST</sequence>
<protein>
    <submittedName>
        <fullName evidence="1">Uncharacterized protein</fullName>
    </submittedName>
</protein>
<dbReference type="Proteomes" id="UP001419268">
    <property type="component" value="Unassembled WGS sequence"/>
</dbReference>
<gene>
    <name evidence="1" type="ORF">Scep_029562</name>
</gene>
<evidence type="ECO:0000313" key="2">
    <source>
        <dbReference type="Proteomes" id="UP001419268"/>
    </source>
</evidence>
<accession>A0AAP0DY36</accession>
<dbReference type="AlphaFoldDB" id="A0AAP0DY36"/>
<evidence type="ECO:0000313" key="1">
    <source>
        <dbReference type="EMBL" id="KAK9083091.1"/>
    </source>
</evidence>
<proteinExistence type="predicted"/>
<name>A0AAP0DY36_9MAGN</name>
<organism evidence="1 2">
    <name type="scientific">Stephania cephalantha</name>
    <dbReference type="NCBI Taxonomy" id="152367"/>
    <lineage>
        <taxon>Eukaryota</taxon>
        <taxon>Viridiplantae</taxon>
        <taxon>Streptophyta</taxon>
        <taxon>Embryophyta</taxon>
        <taxon>Tracheophyta</taxon>
        <taxon>Spermatophyta</taxon>
        <taxon>Magnoliopsida</taxon>
        <taxon>Ranunculales</taxon>
        <taxon>Menispermaceae</taxon>
        <taxon>Menispermoideae</taxon>
        <taxon>Cissampelideae</taxon>
        <taxon>Stephania</taxon>
    </lineage>
</organism>
<comment type="caution">
    <text evidence="1">The sequence shown here is derived from an EMBL/GenBank/DDBJ whole genome shotgun (WGS) entry which is preliminary data.</text>
</comment>
<reference evidence="1 2" key="1">
    <citation type="submission" date="2024-01" db="EMBL/GenBank/DDBJ databases">
        <title>Genome assemblies of Stephania.</title>
        <authorList>
            <person name="Yang L."/>
        </authorList>
    </citation>
    <scope>NUCLEOTIDE SEQUENCE [LARGE SCALE GENOMIC DNA]</scope>
    <source>
        <strain evidence="1">JXDWG</strain>
        <tissue evidence="1">Leaf</tissue>
    </source>
</reference>
<dbReference type="EMBL" id="JBBNAG010000013">
    <property type="protein sequence ID" value="KAK9083091.1"/>
    <property type="molecule type" value="Genomic_DNA"/>
</dbReference>